<dbReference type="Proteomes" id="UP000694941">
    <property type="component" value="Unplaced"/>
</dbReference>
<proteinExistence type="predicted"/>
<evidence type="ECO:0000313" key="2">
    <source>
        <dbReference type="Proteomes" id="UP000694941"/>
    </source>
</evidence>
<keyword evidence="1" id="KW-0812">Transmembrane</keyword>
<keyword evidence="2" id="KW-1185">Reference proteome</keyword>
<dbReference type="RefSeq" id="XP_013792702.2">
    <property type="nucleotide sequence ID" value="XM_013937248.2"/>
</dbReference>
<keyword evidence="1" id="KW-0472">Membrane</keyword>
<dbReference type="PANTHER" id="PTHR47113:SF1">
    <property type="entry name" value="LD09343P"/>
    <property type="match status" value="1"/>
</dbReference>
<accession>A0ABM1C1Q6</accession>
<dbReference type="PROSITE" id="PS51221">
    <property type="entry name" value="TTL"/>
    <property type="match status" value="1"/>
</dbReference>
<evidence type="ECO:0000256" key="1">
    <source>
        <dbReference type="SAM" id="Phobius"/>
    </source>
</evidence>
<gene>
    <name evidence="3" type="primary">LOC106476603</name>
</gene>
<dbReference type="InterPro" id="IPR004344">
    <property type="entry name" value="TTL/TTLL_fam"/>
</dbReference>
<reference evidence="3" key="1">
    <citation type="submission" date="2025-08" db="UniProtKB">
        <authorList>
            <consortium name="RefSeq"/>
        </authorList>
    </citation>
    <scope>IDENTIFICATION</scope>
    <source>
        <tissue evidence="3">Muscle</tissue>
    </source>
</reference>
<dbReference type="GeneID" id="106476603"/>
<protein>
    <submittedName>
        <fullName evidence="3">Tubulin polyglutamylase TTLL6-like</fullName>
    </submittedName>
</protein>
<dbReference type="SUPFAM" id="SSF56059">
    <property type="entry name" value="Glutathione synthetase ATP-binding domain-like"/>
    <property type="match status" value="1"/>
</dbReference>
<feature type="transmembrane region" description="Helical" evidence="1">
    <location>
        <begin position="44"/>
        <end position="64"/>
    </location>
</feature>
<feature type="non-terminal residue" evidence="3">
    <location>
        <position position="299"/>
    </location>
</feature>
<organism evidence="2 3">
    <name type="scientific">Limulus polyphemus</name>
    <name type="common">Atlantic horseshoe crab</name>
    <dbReference type="NCBI Taxonomy" id="6850"/>
    <lineage>
        <taxon>Eukaryota</taxon>
        <taxon>Metazoa</taxon>
        <taxon>Ecdysozoa</taxon>
        <taxon>Arthropoda</taxon>
        <taxon>Chelicerata</taxon>
        <taxon>Merostomata</taxon>
        <taxon>Xiphosura</taxon>
        <taxon>Limulidae</taxon>
        <taxon>Limulus</taxon>
    </lineage>
</organism>
<dbReference type="Gene3D" id="3.30.470.20">
    <property type="entry name" value="ATP-grasp fold, B domain"/>
    <property type="match status" value="1"/>
</dbReference>
<dbReference type="InterPro" id="IPR053317">
    <property type="entry name" value="Tubulin_polyglutamylase"/>
</dbReference>
<name>A0ABM1C1Q6_LIMPO</name>
<keyword evidence="1" id="KW-1133">Transmembrane helix</keyword>
<sequence>MMQSWLKARKVPTSSDPFLYERDDDHKKMYGRNWASSPWKVPRSVSLIIAVLIIGILLTALNVYELRRLQKDQELHNNFHLKEKVKAPEEFQSRIVWVHGKKLETGYLKHVFAVFERLGFQQGDSQSKWDVLWAHDYPFTELSSYMQTLKPHQKVNHFPGSGYITNKVNLATSMLKHIPPAFKIPTDKEKLLQYARENPWKMWVQKSNSHRGISVQKIGDLDLESEGTFVQEYIHNPLLIDGRKFDVGVYTILTSVDPLRVYIFDGDILLRFCVKEYYPFDPVDLETYVVGDDYLPIWK</sequence>
<dbReference type="PANTHER" id="PTHR47113">
    <property type="entry name" value="LD09343P"/>
    <property type="match status" value="1"/>
</dbReference>
<dbReference type="Pfam" id="PF03133">
    <property type="entry name" value="TTL"/>
    <property type="match status" value="1"/>
</dbReference>
<evidence type="ECO:0000313" key="3">
    <source>
        <dbReference type="RefSeq" id="XP_013792702.2"/>
    </source>
</evidence>